<protein>
    <submittedName>
        <fullName evidence="1">Transposase</fullName>
    </submittedName>
</protein>
<accession>A0A7K3M086</accession>
<reference evidence="1 2" key="1">
    <citation type="submission" date="2019-11" db="EMBL/GenBank/DDBJ databases">
        <authorList>
            <person name="Li X.-J."/>
            <person name="Feng X.-M."/>
        </authorList>
    </citation>
    <scope>NUCLEOTIDE SEQUENCE [LARGE SCALE GENOMIC DNA]</scope>
    <source>
        <strain evidence="1 2">XMNu-373</strain>
    </source>
</reference>
<gene>
    <name evidence="1" type="ORF">F7O44_06205</name>
</gene>
<comment type="caution">
    <text evidence="1">The sequence shown here is derived from an EMBL/GenBank/DDBJ whole genome shotgun (WGS) entry which is preliminary data.</text>
</comment>
<name>A0A7K3M086_9ACTN</name>
<dbReference type="EMBL" id="WLZY01000001">
    <property type="protein sequence ID" value="NDL56660.1"/>
    <property type="molecule type" value="Genomic_DNA"/>
</dbReference>
<dbReference type="AlphaFoldDB" id="A0A7K3M086"/>
<dbReference type="InterPro" id="IPR050900">
    <property type="entry name" value="Transposase_IS3/IS150/IS904"/>
</dbReference>
<dbReference type="Proteomes" id="UP000460435">
    <property type="component" value="Unassembled WGS sequence"/>
</dbReference>
<organism evidence="1 2">
    <name type="scientific">Phytoactinopolyspora mesophila</name>
    <dbReference type="NCBI Taxonomy" id="2650750"/>
    <lineage>
        <taxon>Bacteria</taxon>
        <taxon>Bacillati</taxon>
        <taxon>Actinomycetota</taxon>
        <taxon>Actinomycetes</taxon>
        <taxon>Jiangellales</taxon>
        <taxon>Jiangellaceae</taxon>
        <taxon>Phytoactinopolyspora</taxon>
    </lineage>
</organism>
<evidence type="ECO:0000313" key="2">
    <source>
        <dbReference type="Proteomes" id="UP000460435"/>
    </source>
</evidence>
<keyword evidence="2" id="KW-1185">Reference proteome</keyword>
<dbReference type="PANTHER" id="PTHR46889:SF4">
    <property type="entry name" value="TRANSPOSASE INSO FOR INSERTION SEQUENCE ELEMENT IS911B-RELATED"/>
    <property type="match status" value="1"/>
</dbReference>
<sequence>MRASLGRAGTCYDNALAGSFNSMLKIERVYRHVYPTRTKAQKDIANYIEVFFNCR</sequence>
<evidence type="ECO:0000313" key="1">
    <source>
        <dbReference type="EMBL" id="NDL56660.1"/>
    </source>
</evidence>
<dbReference type="PANTHER" id="PTHR46889">
    <property type="entry name" value="TRANSPOSASE INSF FOR INSERTION SEQUENCE IS3B-RELATED"/>
    <property type="match status" value="1"/>
</dbReference>
<proteinExistence type="predicted"/>